<sequence>MGLRRRPHILQKVSGETGYRAGRPGAGSSEGHWEKRSHFGGADEVLDKPGTVSASEVGSVCGGLKPWISVALFLIREKKLREGSMWRYIFFPSTLILQYIGGFGFSVLDNMEF</sequence>
<dbReference type="AlphaFoldDB" id="A0AAV6I1J1"/>
<accession>A0AAV6I1J1</accession>
<dbReference type="EMBL" id="JACTNZ010000012">
    <property type="protein sequence ID" value="KAG5522408.1"/>
    <property type="molecule type" value="Genomic_DNA"/>
</dbReference>
<comment type="caution">
    <text evidence="2">The sequence shown here is derived from an EMBL/GenBank/DDBJ whole genome shotgun (WGS) entry which is preliminary data.</text>
</comment>
<evidence type="ECO:0000313" key="2">
    <source>
        <dbReference type="EMBL" id="KAG5522408.1"/>
    </source>
</evidence>
<proteinExistence type="predicted"/>
<keyword evidence="1" id="KW-1133">Transmembrane helix</keyword>
<name>A0AAV6I1J1_9ERIC</name>
<feature type="transmembrane region" description="Helical" evidence="1">
    <location>
        <begin position="88"/>
        <end position="108"/>
    </location>
</feature>
<keyword evidence="3" id="KW-1185">Reference proteome</keyword>
<dbReference type="Proteomes" id="UP000823749">
    <property type="component" value="Chromosome 12"/>
</dbReference>
<evidence type="ECO:0000313" key="3">
    <source>
        <dbReference type="Proteomes" id="UP000823749"/>
    </source>
</evidence>
<organism evidence="2 3">
    <name type="scientific">Rhododendron griersonianum</name>
    <dbReference type="NCBI Taxonomy" id="479676"/>
    <lineage>
        <taxon>Eukaryota</taxon>
        <taxon>Viridiplantae</taxon>
        <taxon>Streptophyta</taxon>
        <taxon>Embryophyta</taxon>
        <taxon>Tracheophyta</taxon>
        <taxon>Spermatophyta</taxon>
        <taxon>Magnoliopsida</taxon>
        <taxon>eudicotyledons</taxon>
        <taxon>Gunneridae</taxon>
        <taxon>Pentapetalae</taxon>
        <taxon>asterids</taxon>
        <taxon>Ericales</taxon>
        <taxon>Ericaceae</taxon>
        <taxon>Ericoideae</taxon>
        <taxon>Rhodoreae</taxon>
        <taxon>Rhododendron</taxon>
    </lineage>
</organism>
<keyword evidence="1" id="KW-0472">Membrane</keyword>
<evidence type="ECO:0000256" key="1">
    <source>
        <dbReference type="SAM" id="Phobius"/>
    </source>
</evidence>
<gene>
    <name evidence="2" type="ORF">RHGRI_034552</name>
</gene>
<keyword evidence="1" id="KW-0812">Transmembrane</keyword>
<protein>
    <submittedName>
        <fullName evidence="2">Uncharacterized protein</fullName>
    </submittedName>
</protein>
<reference evidence="2" key="1">
    <citation type="submission" date="2020-08" db="EMBL/GenBank/DDBJ databases">
        <title>Plant Genome Project.</title>
        <authorList>
            <person name="Zhang R.-G."/>
        </authorList>
    </citation>
    <scope>NUCLEOTIDE SEQUENCE</scope>
    <source>
        <strain evidence="2">WSP0</strain>
        <tissue evidence="2">Leaf</tissue>
    </source>
</reference>